<reference evidence="1" key="1">
    <citation type="submission" date="2014-05" db="EMBL/GenBank/DDBJ databases">
        <authorList>
            <person name="Chronopoulou M."/>
        </authorList>
    </citation>
    <scope>NUCLEOTIDE SEQUENCE</scope>
    <source>
        <tissue evidence="1">Whole organism</tissue>
    </source>
</reference>
<proteinExistence type="predicted"/>
<dbReference type="AlphaFoldDB" id="A0A0K2VGX2"/>
<dbReference type="EMBL" id="HACA01031850">
    <property type="protein sequence ID" value="CDW49211.1"/>
    <property type="molecule type" value="Transcribed_RNA"/>
</dbReference>
<sequence length="60" mass="7238">MDRSLIYFYKWIDFFGLAPWNDFLIINSYEELTKNYQLIPGLFSVIFEGKGSKYNKDPKY</sequence>
<protein>
    <submittedName>
        <fullName evidence="1">Uncharacterized protein</fullName>
    </submittedName>
</protein>
<accession>A0A0K2VGX2</accession>
<organism evidence="1">
    <name type="scientific">Lepeophtheirus salmonis</name>
    <name type="common">Salmon louse</name>
    <name type="synonym">Caligus salmonis</name>
    <dbReference type="NCBI Taxonomy" id="72036"/>
    <lineage>
        <taxon>Eukaryota</taxon>
        <taxon>Metazoa</taxon>
        <taxon>Ecdysozoa</taxon>
        <taxon>Arthropoda</taxon>
        <taxon>Crustacea</taxon>
        <taxon>Multicrustacea</taxon>
        <taxon>Hexanauplia</taxon>
        <taxon>Copepoda</taxon>
        <taxon>Siphonostomatoida</taxon>
        <taxon>Caligidae</taxon>
        <taxon>Lepeophtheirus</taxon>
    </lineage>
</organism>
<evidence type="ECO:0000313" key="1">
    <source>
        <dbReference type="EMBL" id="CDW49211.1"/>
    </source>
</evidence>
<name>A0A0K2VGX2_LEPSM</name>